<keyword evidence="5" id="KW-0238">DNA-binding</keyword>
<dbReference type="GO" id="GO:0008270">
    <property type="term" value="F:zinc ion binding"/>
    <property type="evidence" value="ECO:0007669"/>
    <property type="project" value="TreeGrafter"/>
</dbReference>
<keyword evidence="6" id="KW-0804">Transcription</keyword>
<keyword evidence="3 7" id="KW-0862">Zinc</keyword>
<dbReference type="GO" id="GO:0000976">
    <property type="term" value="F:transcription cis-regulatory region binding"/>
    <property type="evidence" value="ECO:0007669"/>
    <property type="project" value="TreeGrafter"/>
</dbReference>
<feature type="binding site" evidence="8">
    <location>
        <position position="109"/>
    </location>
    <ligand>
        <name>Fe cation</name>
        <dbReference type="ChEBI" id="CHEBI:24875"/>
    </ligand>
</feature>
<protein>
    <submittedName>
        <fullName evidence="9">Fur family peroxide stress response transcriptional regulator</fullName>
    </submittedName>
</protein>
<keyword evidence="8" id="KW-0408">Iron</keyword>
<comment type="cofactor">
    <cofactor evidence="7">
        <name>Zn(2+)</name>
        <dbReference type="ChEBI" id="CHEBI:29105"/>
    </cofactor>
    <text evidence="7">Binds 1 zinc ion per subunit.</text>
</comment>
<dbReference type="Gene3D" id="1.10.10.10">
    <property type="entry name" value="Winged helix-like DNA-binding domain superfamily/Winged helix DNA-binding domain"/>
    <property type="match status" value="1"/>
</dbReference>
<comment type="caution">
    <text evidence="9">The sequence shown here is derived from an EMBL/GenBank/DDBJ whole genome shotgun (WGS) entry which is preliminary data.</text>
</comment>
<evidence type="ECO:0000256" key="2">
    <source>
        <dbReference type="ARBA" id="ARBA00022491"/>
    </source>
</evidence>
<dbReference type="EMBL" id="SMAB01000019">
    <property type="protein sequence ID" value="TCS79894.1"/>
    <property type="molecule type" value="Genomic_DNA"/>
</dbReference>
<dbReference type="PANTHER" id="PTHR33202">
    <property type="entry name" value="ZINC UPTAKE REGULATION PROTEIN"/>
    <property type="match status" value="1"/>
</dbReference>
<evidence type="ECO:0000256" key="1">
    <source>
        <dbReference type="ARBA" id="ARBA00007957"/>
    </source>
</evidence>
<feature type="binding site" evidence="7">
    <location>
        <position position="134"/>
    </location>
    <ligand>
        <name>Zn(2+)</name>
        <dbReference type="ChEBI" id="CHEBI:29105"/>
    </ligand>
</feature>
<feature type="binding site" evidence="8">
    <location>
        <position position="126"/>
    </location>
    <ligand>
        <name>Fe cation</name>
        <dbReference type="ChEBI" id="CHEBI:24875"/>
    </ligand>
</feature>
<feature type="binding site" evidence="7">
    <location>
        <position position="94"/>
    </location>
    <ligand>
        <name>Zn(2+)</name>
        <dbReference type="ChEBI" id="CHEBI:29105"/>
    </ligand>
</feature>
<feature type="binding site" evidence="7">
    <location>
        <position position="137"/>
    </location>
    <ligand>
        <name>Zn(2+)</name>
        <dbReference type="ChEBI" id="CHEBI:29105"/>
    </ligand>
</feature>
<reference evidence="9 10" key="1">
    <citation type="submission" date="2019-03" db="EMBL/GenBank/DDBJ databases">
        <title>Genomic Encyclopedia of Type Strains, Phase IV (KMG-IV): sequencing the most valuable type-strain genomes for metagenomic binning, comparative biology and taxonomic classification.</title>
        <authorList>
            <person name="Goeker M."/>
        </authorList>
    </citation>
    <scope>NUCLEOTIDE SEQUENCE [LARGE SCALE GENOMIC DNA]</scope>
    <source>
        <strain evidence="9 10">DSM 23802</strain>
    </source>
</reference>
<evidence type="ECO:0000256" key="4">
    <source>
        <dbReference type="ARBA" id="ARBA00023015"/>
    </source>
</evidence>
<dbReference type="GO" id="GO:0045892">
    <property type="term" value="P:negative regulation of DNA-templated transcription"/>
    <property type="evidence" value="ECO:0007669"/>
    <property type="project" value="TreeGrafter"/>
</dbReference>
<name>A0A4R3K9Z9_9BACI</name>
<dbReference type="InterPro" id="IPR036390">
    <property type="entry name" value="WH_DNA-bd_sf"/>
</dbReference>
<evidence type="ECO:0000313" key="9">
    <source>
        <dbReference type="EMBL" id="TCS79894.1"/>
    </source>
</evidence>
<dbReference type="InterPro" id="IPR002481">
    <property type="entry name" value="FUR"/>
</dbReference>
<keyword evidence="10" id="KW-1185">Reference proteome</keyword>
<evidence type="ECO:0000256" key="3">
    <source>
        <dbReference type="ARBA" id="ARBA00022833"/>
    </source>
</evidence>
<evidence type="ECO:0000313" key="10">
    <source>
        <dbReference type="Proteomes" id="UP000295788"/>
    </source>
</evidence>
<dbReference type="GO" id="GO:0003700">
    <property type="term" value="F:DNA-binding transcription factor activity"/>
    <property type="evidence" value="ECO:0007669"/>
    <property type="project" value="InterPro"/>
</dbReference>
<keyword evidence="4" id="KW-0805">Transcription regulation</keyword>
<dbReference type="Pfam" id="PF01475">
    <property type="entry name" value="FUR"/>
    <property type="match status" value="1"/>
</dbReference>
<evidence type="ECO:0000256" key="7">
    <source>
        <dbReference type="PIRSR" id="PIRSR602481-1"/>
    </source>
</evidence>
<dbReference type="AlphaFoldDB" id="A0A4R3K9Z9"/>
<keyword evidence="7" id="KW-0479">Metal-binding</keyword>
<keyword evidence="2" id="KW-0678">Repressor</keyword>
<dbReference type="InterPro" id="IPR043135">
    <property type="entry name" value="Fur_C"/>
</dbReference>
<dbReference type="RefSeq" id="WP_132769985.1">
    <property type="nucleotide sequence ID" value="NZ_SMAB01000019.1"/>
</dbReference>
<evidence type="ECO:0000256" key="6">
    <source>
        <dbReference type="ARBA" id="ARBA00023163"/>
    </source>
</evidence>
<accession>A0A4R3K9Z9</accession>
<dbReference type="OrthoDB" id="8659436at2"/>
<gene>
    <name evidence="9" type="ORF">EDD72_11912</name>
</gene>
<sequence length="147" mass="17213">MINDLRKALEERDIEDFRFTPQRVAIYHYLSQSDKHPTAEEIFKELKKKFPSMSIATIYNNLKAFKYAGLVQELALKNTTRFELNSGFHYHVICQHCGEIKDLHYPVFEDVQQFAKQHTGFQIYSHSIEFQGICETCQAEGNMKKTS</sequence>
<dbReference type="SUPFAM" id="SSF46785">
    <property type="entry name" value="Winged helix' DNA-binding domain"/>
    <property type="match status" value="1"/>
</dbReference>
<feature type="binding site" evidence="7">
    <location>
        <position position="97"/>
    </location>
    <ligand>
        <name>Zn(2+)</name>
        <dbReference type="ChEBI" id="CHEBI:29105"/>
    </ligand>
</feature>
<dbReference type="Gene3D" id="3.30.1490.190">
    <property type="match status" value="1"/>
</dbReference>
<dbReference type="Proteomes" id="UP000295788">
    <property type="component" value="Unassembled WGS sequence"/>
</dbReference>
<evidence type="ECO:0000256" key="5">
    <source>
        <dbReference type="ARBA" id="ARBA00023125"/>
    </source>
</evidence>
<dbReference type="GO" id="GO:1900376">
    <property type="term" value="P:regulation of secondary metabolite biosynthetic process"/>
    <property type="evidence" value="ECO:0007669"/>
    <property type="project" value="TreeGrafter"/>
</dbReference>
<dbReference type="CDD" id="cd07153">
    <property type="entry name" value="Fur_like"/>
    <property type="match status" value="1"/>
</dbReference>
<proteinExistence type="inferred from homology"/>
<comment type="cofactor">
    <cofactor evidence="8">
        <name>Mn(2+)</name>
        <dbReference type="ChEBI" id="CHEBI:29035"/>
    </cofactor>
    <cofactor evidence="8">
        <name>Fe(2+)</name>
        <dbReference type="ChEBI" id="CHEBI:29033"/>
    </cofactor>
    <text evidence="8">Binds 1 Mn(2+) or Fe(2+) ion per subunit.</text>
</comment>
<dbReference type="PANTHER" id="PTHR33202:SF8">
    <property type="entry name" value="PEROXIDE-RESPONSIVE REPRESSOR PERR"/>
    <property type="match status" value="1"/>
</dbReference>
<dbReference type="InterPro" id="IPR036388">
    <property type="entry name" value="WH-like_DNA-bd_sf"/>
</dbReference>
<comment type="similarity">
    <text evidence="1">Belongs to the Fur family.</text>
</comment>
<evidence type="ECO:0000256" key="8">
    <source>
        <dbReference type="PIRSR" id="PIRSR602481-2"/>
    </source>
</evidence>
<organism evidence="9 10">
    <name type="scientific">Tepidibacillus fermentans</name>
    <dbReference type="NCBI Taxonomy" id="1281767"/>
    <lineage>
        <taxon>Bacteria</taxon>
        <taxon>Bacillati</taxon>
        <taxon>Bacillota</taxon>
        <taxon>Bacilli</taxon>
        <taxon>Bacillales</taxon>
        <taxon>Bacillaceae</taxon>
        <taxon>Tepidibacillus</taxon>
    </lineage>
</organism>